<dbReference type="SUPFAM" id="SSF81606">
    <property type="entry name" value="PP2C-like"/>
    <property type="match status" value="1"/>
</dbReference>
<sequence length="515" mass="55357">MSDAGVGGGRAAAPAAPPIAPVVQEILSAIPAGCSWLLPLTADDGRIVDFRVAATSGQAHDLYGRGAARIGARLSELYPSMVDGPLWRTYERVLADGGPERVPDFRYAEKRAGIVADSLFDVSVHRVLGGLLVSWQRLDEDERRMARLELLGSLGWAEYDVATGQSRWSPGMYRIFERDPALGPMSRAEQSAAIVPEDHGLREAAWQTLDSGATSDVTVRFQPGASVKYLRILSDVARDADGAPLKIYAVVQDVTARVGSRTEIERLGDQLRTREMTALAEHRLAGQLQNLIQPVPREPFRLAGLEATVDYLPAESALQVGGDWYHAQTLPGGQVVLAVGDVAGHGLEAASGMAHLRFGLVAWLSIGVRDPAALLGHLNQLCWQLKITGTAVVAVFDPATKVLSWGRAGHPVPLLARAGRARQLDRPEGMLLGAVEAASYPLASPRLHPDDLVLFYTDGLVERRVGAVDLLGQVTRTLAELSAHVDEEVLTRLPGKLHRASPDDDTCTVAVRVLS</sequence>
<feature type="domain" description="PPM-type phosphatase" evidence="2">
    <location>
        <begin position="305"/>
        <end position="513"/>
    </location>
</feature>
<organism evidence="3 4">
    <name type="scientific">Micromonospora coerulea</name>
    <dbReference type="NCBI Taxonomy" id="47856"/>
    <lineage>
        <taxon>Bacteria</taxon>
        <taxon>Bacillati</taxon>
        <taxon>Actinomycetota</taxon>
        <taxon>Actinomycetes</taxon>
        <taxon>Micromonosporales</taxon>
        <taxon>Micromonosporaceae</taxon>
        <taxon>Micromonospora</taxon>
    </lineage>
</organism>
<dbReference type="Gene3D" id="3.60.40.10">
    <property type="entry name" value="PPM-type phosphatase domain"/>
    <property type="match status" value="1"/>
</dbReference>
<dbReference type="Gene3D" id="3.30.450.20">
    <property type="entry name" value="PAS domain"/>
    <property type="match status" value="1"/>
</dbReference>
<gene>
    <name evidence="3" type="ORF">GCM10023176_24370</name>
</gene>
<reference evidence="4" key="1">
    <citation type="journal article" date="2019" name="Int. J. Syst. Evol. Microbiol.">
        <title>The Global Catalogue of Microorganisms (GCM) 10K type strain sequencing project: providing services to taxonomists for standard genome sequencing and annotation.</title>
        <authorList>
            <consortium name="The Broad Institute Genomics Platform"/>
            <consortium name="The Broad Institute Genome Sequencing Center for Infectious Disease"/>
            <person name="Wu L."/>
            <person name="Ma J."/>
        </authorList>
    </citation>
    <scope>NUCLEOTIDE SEQUENCE [LARGE SCALE GENOMIC DNA]</scope>
    <source>
        <strain evidence="4">JCM 3175</strain>
    </source>
</reference>
<keyword evidence="1" id="KW-0378">Hydrolase</keyword>
<dbReference type="InterPro" id="IPR036457">
    <property type="entry name" value="PPM-type-like_dom_sf"/>
</dbReference>
<proteinExistence type="predicted"/>
<dbReference type="SMART" id="SM00331">
    <property type="entry name" value="PP2C_SIG"/>
    <property type="match status" value="1"/>
</dbReference>
<protein>
    <recommendedName>
        <fullName evidence="2">PPM-type phosphatase domain-containing protein</fullName>
    </recommendedName>
</protein>
<dbReference type="InterPro" id="IPR001932">
    <property type="entry name" value="PPM-type_phosphatase-like_dom"/>
</dbReference>
<keyword evidence="4" id="KW-1185">Reference proteome</keyword>
<dbReference type="Proteomes" id="UP001500307">
    <property type="component" value="Unassembled WGS sequence"/>
</dbReference>
<dbReference type="PANTHER" id="PTHR43156">
    <property type="entry name" value="STAGE II SPORULATION PROTEIN E-RELATED"/>
    <property type="match status" value="1"/>
</dbReference>
<dbReference type="Pfam" id="PF07228">
    <property type="entry name" value="SpoIIE"/>
    <property type="match status" value="1"/>
</dbReference>
<dbReference type="EMBL" id="BAABGU010000011">
    <property type="protein sequence ID" value="GAA4568927.1"/>
    <property type="molecule type" value="Genomic_DNA"/>
</dbReference>
<comment type="caution">
    <text evidence="3">The sequence shown here is derived from an EMBL/GenBank/DDBJ whole genome shotgun (WGS) entry which is preliminary data.</text>
</comment>
<accession>A0ABP8SGM1</accession>
<evidence type="ECO:0000256" key="1">
    <source>
        <dbReference type="ARBA" id="ARBA00022801"/>
    </source>
</evidence>
<dbReference type="PANTHER" id="PTHR43156:SF2">
    <property type="entry name" value="STAGE II SPORULATION PROTEIN E"/>
    <property type="match status" value="1"/>
</dbReference>
<dbReference type="InterPro" id="IPR052016">
    <property type="entry name" value="Bact_Sigma-Reg"/>
</dbReference>
<name>A0ABP8SGM1_9ACTN</name>
<evidence type="ECO:0000313" key="4">
    <source>
        <dbReference type="Proteomes" id="UP001500307"/>
    </source>
</evidence>
<evidence type="ECO:0000259" key="2">
    <source>
        <dbReference type="SMART" id="SM00331"/>
    </source>
</evidence>
<dbReference type="RefSeq" id="WP_346119043.1">
    <property type="nucleotide sequence ID" value="NZ_BAABGU010000011.1"/>
</dbReference>
<evidence type="ECO:0000313" key="3">
    <source>
        <dbReference type="EMBL" id="GAA4568927.1"/>
    </source>
</evidence>